<dbReference type="SUPFAM" id="SSF46548">
    <property type="entry name" value="alpha-helical ferredoxin"/>
    <property type="match status" value="1"/>
</dbReference>
<dbReference type="InterPro" id="IPR036188">
    <property type="entry name" value="FAD/NAD-bd_sf"/>
</dbReference>
<keyword evidence="2" id="KW-0479">Metal-binding</keyword>
<dbReference type="Gene3D" id="3.50.50.60">
    <property type="entry name" value="FAD/NAD(P)-binding domain"/>
    <property type="match status" value="2"/>
</dbReference>
<dbReference type="InterPro" id="IPR009051">
    <property type="entry name" value="Helical_ferredxn"/>
</dbReference>
<dbReference type="PANTHER" id="PTHR43100:SF1">
    <property type="entry name" value="GLUTAMATE SYNTHASE [NADPH] SMALL CHAIN"/>
    <property type="match status" value="1"/>
</dbReference>
<evidence type="ECO:0000259" key="8">
    <source>
        <dbReference type="PROSITE" id="PS51379"/>
    </source>
</evidence>
<evidence type="ECO:0000256" key="4">
    <source>
        <dbReference type="ARBA" id="ARBA00023004"/>
    </source>
</evidence>
<evidence type="ECO:0000256" key="7">
    <source>
        <dbReference type="ARBA" id="ARBA00029440"/>
    </source>
</evidence>
<keyword evidence="1" id="KW-0028">Amino-acid biosynthesis</keyword>
<keyword evidence="5" id="KW-0411">Iron-sulfur</keyword>
<keyword evidence="6" id="KW-0314">Glutamate biosynthesis</keyword>
<dbReference type="PANTHER" id="PTHR43100">
    <property type="entry name" value="GLUTAMATE SYNTHASE [NADPH] SMALL CHAIN"/>
    <property type="match status" value="1"/>
</dbReference>
<dbReference type="SUPFAM" id="SSF51971">
    <property type="entry name" value="Nucleotide-binding domain"/>
    <property type="match status" value="2"/>
</dbReference>
<gene>
    <name evidence="9" type="ORF">FHX74_002818</name>
</gene>
<dbReference type="PROSITE" id="PS51379">
    <property type="entry name" value="4FE4S_FER_2"/>
    <property type="match status" value="1"/>
</dbReference>
<dbReference type="EC" id="1.4.1.13" evidence="9"/>
<dbReference type="PRINTS" id="PR00419">
    <property type="entry name" value="ADXRDTASE"/>
</dbReference>
<proteinExistence type="predicted"/>
<organism evidence="9 10">
    <name type="scientific">Microlunatus kandeliicorticis</name>
    <dbReference type="NCBI Taxonomy" id="1759536"/>
    <lineage>
        <taxon>Bacteria</taxon>
        <taxon>Bacillati</taxon>
        <taxon>Actinomycetota</taxon>
        <taxon>Actinomycetes</taxon>
        <taxon>Propionibacteriales</taxon>
        <taxon>Propionibacteriaceae</taxon>
        <taxon>Microlunatus</taxon>
    </lineage>
</organism>
<dbReference type="InterPro" id="IPR028261">
    <property type="entry name" value="DPD_II"/>
</dbReference>
<keyword evidence="3 9" id="KW-0560">Oxidoreductase</keyword>
<dbReference type="InterPro" id="IPR051394">
    <property type="entry name" value="Glutamate_Synthase"/>
</dbReference>
<dbReference type="RefSeq" id="WP_182560779.1">
    <property type="nucleotide sequence ID" value="NZ_JACGWT010000004.1"/>
</dbReference>
<name>A0A7W3IU45_9ACTN</name>
<dbReference type="Pfam" id="PF07992">
    <property type="entry name" value="Pyr_redox_2"/>
    <property type="match status" value="1"/>
</dbReference>
<dbReference type="GO" id="GO:0016639">
    <property type="term" value="F:oxidoreductase activity, acting on the CH-NH2 group of donors, NAD or NADP as acceptor"/>
    <property type="evidence" value="ECO:0007669"/>
    <property type="project" value="InterPro"/>
</dbReference>
<dbReference type="EC" id="1.4.1.14" evidence="9"/>
<dbReference type="InterPro" id="IPR023753">
    <property type="entry name" value="FAD/NAD-binding_dom"/>
</dbReference>
<dbReference type="GO" id="GO:0051536">
    <property type="term" value="F:iron-sulfur cluster binding"/>
    <property type="evidence" value="ECO:0007669"/>
    <property type="project" value="UniProtKB-KW"/>
</dbReference>
<protein>
    <submittedName>
        <fullName evidence="9">Glutamate synthase (NADPH/NADH) small chain</fullName>
        <ecNumber evidence="9">1.4.1.13</ecNumber>
        <ecNumber evidence="9">1.4.1.14</ecNumber>
    </submittedName>
</protein>
<reference evidence="9 10" key="1">
    <citation type="submission" date="2020-07" db="EMBL/GenBank/DDBJ databases">
        <title>Sequencing the genomes of 1000 actinobacteria strains.</title>
        <authorList>
            <person name="Klenk H.-P."/>
        </authorList>
    </citation>
    <scope>NUCLEOTIDE SEQUENCE [LARGE SCALE GENOMIC DNA]</scope>
    <source>
        <strain evidence="9 10">DSM 100723</strain>
    </source>
</reference>
<evidence type="ECO:0000256" key="1">
    <source>
        <dbReference type="ARBA" id="ARBA00022605"/>
    </source>
</evidence>
<keyword evidence="4" id="KW-0408">Iron</keyword>
<dbReference type="InterPro" id="IPR017896">
    <property type="entry name" value="4Fe4S_Fe-S-bd"/>
</dbReference>
<evidence type="ECO:0000256" key="5">
    <source>
        <dbReference type="ARBA" id="ARBA00023014"/>
    </source>
</evidence>
<dbReference type="FunFam" id="3.50.50.60:FF:000124">
    <property type="entry name" value="Glutamate synthase small subunit"/>
    <property type="match status" value="1"/>
</dbReference>
<accession>A0A7W3IU45</accession>
<dbReference type="NCBIfam" id="TIGR01317">
    <property type="entry name" value="GOGAT_sm_gam"/>
    <property type="match status" value="1"/>
</dbReference>
<evidence type="ECO:0000256" key="6">
    <source>
        <dbReference type="ARBA" id="ARBA00023164"/>
    </source>
</evidence>
<comment type="pathway">
    <text evidence="7">Amino-acid biosynthesis.</text>
</comment>
<evidence type="ECO:0000256" key="2">
    <source>
        <dbReference type="ARBA" id="ARBA00022723"/>
    </source>
</evidence>
<dbReference type="InterPro" id="IPR006005">
    <property type="entry name" value="Glut_synth_ssu1"/>
</dbReference>
<keyword evidence="10" id="KW-1185">Reference proteome</keyword>
<dbReference type="Proteomes" id="UP000523079">
    <property type="component" value="Unassembled WGS sequence"/>
</dbReference>
<feature type="domain" description="4Fe-4S ferredoxin-type" evidence="8">
    <location>
        <begin position="39"/>
        <end position="72"/>
    </location>
</feature>
<dbReference type="AlphaFoldDB" id="A0A7W3IU45"/>
<dbReference type="Pfam" id="PF14691">
    <property type="entry name" value="Fer4_20"/>
    <property type="match status" value="1"/>
</dbReference>
<dbReference type="Gene3D" id="1.10.1060.10">
    <property type="entry name" value="Alpha-helical ferredoxin"/>
    <property type="match status" value="1"/>
</dbReference>
<dbReference type="GO" id="GO:0016040">
    <property type="term" value="F:glutamate synthase (NADH) activity"/>
    <property type="evidence" value="ECO:0007669"/>
    <property type="project" value="UniProtKB-EC"/>
</dbReference>
<comment type="caution">
    <text evidence="9">The sequence shown here is derived from an EMBL/GenBank/DDBJ whole genome shotgun (WGS) entry which is preliminary data.</text>
</comment>
<evidence type="ECO:0000256" key="3">
    <source>
        <dbReference type="ARBA" id="ARBA00023002"/>
    </source>
</evidence>
<sequence length="488" mass="53420">MADPRGFITTPRRVAERRPVQERVHDWKEVYPGSPGRAVLPIINEQAGRCMDCGIPFCHTGCPLGNLIPEWNDLVWRDDWEEALQRLHATNNFPEFTGRLCPAPCETACVVGINRDPVTIKNVEVAIIDKGWDDRRVTPQPPEWHTGRTIAVVGSGPSGLACAQQLTRTGHTVAVFERADAPGGLLRYGIPEFKMEKRVLDRRIRQMKDEGTIFRCGVEVGKDVSWHELQKRYDAVVLAIGSTVARDLPAPGRELKGIYQAMEFLPQANRAARGHAPEQQVTAEGKNVIIIGGGDTGADCLGTAIRQQAKSITQLEIMPTPPSDRPAHQPWPTYPMTYRVSSAHEEGGERVYSSSTSEFLGDEDGNLRALKISEVTFENGRFNPVEGTEREIPAELVLLAMGFVGPESTSVVEDLGVELDQRGNIARADNYGTNVDGLFVCGDAGRGQSLIVWAIAEGRACAAGVDAFLSGTTKLPRPIPPTARQMMV</sequence>
<dbReference type="EMBL" id="JACGWT010000004">
    <property type="protein sequence ID" value="MBA8795190.1"/>
    <property type="molecule type" value="Genomic_DNA"/>
</dbReference>
<dbReference type="GO" id="GO:0046872">
    <property type="term" value="F:metal ion binding"/>
    <property type="evidence" value="ECO:0007669"/>
    <property type="project" value="UniProtKB-KW"/>
</dbReference>
<evidence type="ECO:0000313" key="9">
    <source>
        <dbReference type="EMBL" id="MBA8795190.1"/>
    </source>
</evidence>
<evidence type="ECO:0000313" key="10">
    <source>
        <dbReference type="Proteomes" id="UP000523079"/>
    </source>
</evidence>
<dbReference type="GO" id="GO:0006537">
    <property type="term" value="P:glutamate biosynthetic process"/>
    <property type="evidence" value="ECO:0007669"/>
    <property type="project" value="UniProtKB-KW"/>
</dbReference>
<dbReference type="GO" id="GO:0004355">
    <property type="term" value="F:glutamate synthase (NADPH) activity"/>
    <property type="evidence" value="ECO:0007669"/>
    <property type="project" value="UniProtKB-EC"/>
</dbReference>